<dbReference type="Proteomes" id="UP000184520">
    <property type="component" value="Unassembled WGS sequence"/>
</dbReference>
<organism evidence="2 3">
    <name type="scientific">Marisediminitalea aggregata</name>
    <dbReference type="NCBI Taxonomy" id="634436"/>
    <lineage>
        <taxon>Bacteria</taxon>
        <taxon>Pseudomonadati</taxon>
        <taxon>Pseudomonadota</taxon>
        <taxon>Gammaproteobacteria</taxon>
        <taxon>Alteromonadales</taxon>
        <taxon>Alteromonadaceae</taxon>
        <taxon>Marisediminitalea</taxon>
    </lineage>
</organism>
<keyword evidence="1" id="KW-1133">Transmembrane helix</keyword>
<reference evidence="3" key="1">
    <citation type="submission" date="2016-11" db="EMBL/GenBank/DDBJ databases">
        <authorList>
            <person name="Varghese N."/>
            <person name="Submissions S."/>
        </authorList>
    </citation>
    <scope>NUCLEOTIDE SEQUENCE [LARGE SCALE GENOMIC DNA]</scope>
    <source>
        <strain evidence="3">CGMCC 1.8995</strain>
    </source>
</reference>
<gene>
    <name evidence="2" type="ORF">SAMN05216361_2534</name>
</gene>
<sequence length="107" mass="11870">MWINHARSRVALLISLLFAFGLAPLFPESDFTVGFLCGAICPFVEVVLGDQDAKAEGMVWFFIFSFFVGLSLLFTSYNAKGMVLLSYSTGAMASHLYLFLNAKRRDA</sequence>
<evidence type="ECO:0000313" key="2">
    <source>
        <dbReference type="EMBL" id="SHG60297.1"/>
    </source>
</evidence>
<protein>
    <submittedName>
        <fullName evidence="2">Uncharacterized protein</fullName>
    </submittedName>
</protein>
<dbReference type="AlphaFoldDB" id="A0A1M5L5J7"/>
<dbReference type="OrthoDB" id="9851007at2"/>
<keyword evidence="1" id="KW-0812">Transmembrane</keyword>
<proteinExistence type="predicted"/>
<name>A0A1M5L5J7_9ALTE</name>
<evidence type="ECO:0000313" key="3">
    <source>
        <dbReference type="Proteomes" id="UP000184520"/>
    </source>
</evidence>
<dbReference type="RefSeq" id="WP_073322989.1">
    <property type="nucleotide sequence ID" value="NZ_FQWD01000004.1"/>
</dbReference>
<feature type="transmembrane region" description="Helical" evidence="1">
    <location>
        <begin position="83"/>
        <end position="100"/>
    </location>
</feature>
<dbReference type="EMBL" id="FQWD01000004">
    <property type="protein sequence ID" value="SHG60297.1"/>
    <property type="molecule type" value="Genomic_DNA"/>
</dbReference>
<feature type="transmembrane region" description="Helical" evidence="1">
    <location>
        <begin position="31"/>
        <end position="48"/>
    </location>
</feature>
<keyword evidence="1" id="KW-0472">Membrane</keyword>
<feature type="transmembrane region" description="Helical" evidence="1">
    <location>
        <begin position="60"/>
        <end position="77"/>
    </location>
</feature>
<keyword evidence="3" id="KW-1185">Reference proteome</keyword>
<accession>A0A1M5L5J7</accession>
<evidence type="ECO:0000256" key="1">
    <source>
        <dbReference type="SAM" id="Phobius"/>
    </source>
</evidence>
<dbReference type="STRING" id="634436.SAMN05216361_2534"/>